<comment type="caution">
    <text evidence="1">The sequence shown here is derived from an EMBL/GenBank/DDBJ whole genome shotgun (WGS) entry which is preliminary data.</text>
</comment>
<reference evidence="1" key="1">
    <citation type="submission" date="2023-04" db="EMBL/GenBank/DDBJ databases">
        <title>Draft Genome sequencing of Naganishia species isolated from polar environments using Oxford Nanopore Technology.</title>
        <authorList>
            <person name="Leo P."/>
            <person name="Venkateswaran K."/>
        </authorList>
    </citation>
    <scope>NUCLEOTIDE SEQUENCE</scope>
    <source>
        <strain evidence="1">MNA-CCFEE 5425</strain>
    </source>
</reference>
<evidence type="ECO:0000313" key="1">
    <source>
        <dbReference type="EMBL" id="KAJ9123421.1"/>
    </source>
</evidence>
<proteinExistence type="predicted"/>
<protein>
    <submittedName>
        <fullName evidence="1">Pre-mRNA processing RNA-helicase</fullName>
    </submittedName>
</protein>
<sequence length="79" mass="8611">MRAVCAYGGSPLSEQIGDMKKGAEVVVCTPGRMIDLLTANSGRVTNLRRVTYLVLDEADRMFDMGFEPQVSVNVFRGLG</sequence>
<dbReference type="EMBL" id="JASBWU010000003">
    <property type="protein sequence ID" value="KAJ9123421.1"/>
    <property type="molecule type" value="Genomic_DNA"/>
</dbReference>
<dbReference type="Proteomes" id="UP001243375">
    <property type="component" value="Unassembled WGS sequence"/>
</dbReference>
<name>A0ACC2XJ55_9TREE</name>
<accession>A0ACC2XJ55</accession>
<organism evidence="1 2">
    <name type="scientific">Naganishia vaughanmartiniae</name>
    <dbReference type="NCBI Taxonomy" id="1424756"/>
    <lineage>
        <taxon>Eukaryota</taxon>
        <taxon>Fungi</taxon>
        <taxon>Dikarya</taxon>
        <taxon>Basidiomycota</taxon>
        <taxon>Agaricomycotina</taxon>
        <taxon>Tremellomycetes</taxon>
        <taxon>Filobasidiales</taxon>
        <taxon>Filobasidiaceae</taxon>
        <taxon>Naganishia</taxon>
    </lineage>
</organism>
<evidence type="ECO:0000313" key="2">
    <source>
        <dbReference type="Proteomes" id="UP001243375"/>
    </source>
</evidence>
<gene>
    <name evidence="1" type="primary">PRP5</name>
    <name evidence="1" type="ORF">QFC22_001623</name>
</gene>
<keyword evidence="2" id="KW-1185">Reference proteome</keyword>